<reference evidence="14 15" key="1">
    <citation type="journal article" date="2024" name="Proc. Natl. Acad. Sci. U.S.A.">
        <title>The genetic regulatory architecture and epigenomic basis for age-related changes in rattlesnake venom.</title>
        <authorList>
            <person name="Hogan M.P."/>
            <person name="Holding M.L."/>
            <person name="Nystrom G.S."/>
            <person name="Colston T.J."/>
            <person name="Bartlett D.A."/>
            <person name="Mason A.J."/>
            <person name="Ellsworth S.A."/>
            <person name="Rautsaw R.M."/>
            <person name="Lawrence K.C."/>
            <person name="Strickland J.L."/>
            <person name="He B."/>
            <person name="Fraser P."/>
            <person name="Margres M.J."/>
            <person name="Gilbert D.M."/>
            <person name="Gibbs H.L."/>
            <person name="Parkinson C.L."/>
            <person name="Rokyta D.R."/>
        </authorList>
    </citation>
    <scope>NUCLEOTIDE SEQUENCE [LARGE SCALE GENOMIC DNA]</scope>
    <source>
        <strain evidence="14">DRR0105</strain>
    </source>
</reference>
<evidence type="ECO:0000256" key="6">
    <source>
        <dbReference type="ARBA" id="ARBA00022989"/>
    </source>
</evidence>
<dbReference type="PROSITE" id="PS00290">
    <property type="entry name" value="IG_MHC"/>
    <property type="match status" value="1"/>
</dbReference>
<keyword evidence="9" id="KW-0325">Glycoprotein</keyword>
<gene>
    <name evidence="14" type="ORF">NXF25_004182</name>
</gene>
<evidence type="ECO:0000256" key="7">
    <source>
        <dbReference type="ARBA" id="ARBA00023136"/>
    </source>
</evidence>
<sequence>MGLLTARMELLSAAALLLLGAGCAGSSSHSLGIFYTLFMGSSQDGIQYIMVAYVDDQLAARFDPPHQKNASPMNATEQGFKHELTILYNYHNSSKVSGRKADTGFHSWQNLIRCELSNKGHKGGVYQYGYDGKDFISLDQETLTWIASDVHAQVTKRRWEGERLIAQSRNHCLENKCIELLQKCLTYGKESLLRKEAPVAKVTRRIQDKGQETLVCRVYGFYPKEANVTWRKDGEVRENGTFWSGVLPNSDGTYHTCLGIKVNPRDRDHYRCYVVHAGLTEPLIVAWEEPVDGLVAGVGVAVGGIVVLIAAAVICYITIFVGGTGREIAAARQNFEMHPMTQDPDQRQWKKKMEDVQRIPLEAGPLASLLDSY</sequence>
<dbReference type="InterPro" id="IPR003006">
    <property type="entry name" value="Ig/MHC_CS"/>
</dbReference>
<dbReference type="GO" id="GO:0009897">
    <property type="term" value="C:external side of plasma membrane"/>
    <property type="evidence" value="ECO:0007669"/>
    <property type="project" value="TreeGrafter"/>
</dbReference>
<keyword evidence="5" id="KW-0391">Immunity</keyword>
<evidence type="ECO:0000256" key="1">
    <source>
        <dbReference type="ARBA" id="ARBA00004479"/>
    </source>
</evidence>
<dbReference type="Pfam" id="PF07654">
    <property type="entry name" value="C1-set"/>
    <property type="match status" value="1"/>
</dbReference>
<proteinExistence type="inferred from homology"/>
<dbReference type="InterPro" id="IPR011161">
    <property type="entry name" value="MHC_I-like_Ag-recog"/>
</dbReference>
<dbReference type="PROSITE" id="PS51257">
    <property type="entry name" value="PROKAR_LIPOPROTEIN"/>
    <property type="match status" value="1"/>
</dbReference>
<protein>
    <submittedName>
        <fullName evidence="14">Major histocompatibility complex class I-related protein-like</fullName>
    </submittedName>
</protein>
<evidence type="ECO:0000256" key="3">
    <source>
        <dbReference type="ARBA" id="ARBA00022692"/>
    </source>
</evidence>
<evidence type="ECO:0000256" key="5">
    <source>
        <dbReference type="ARBA" id="ARBA00022859"/>
    </source>
</evidence>
<evidence type="ECO:0000313" key="14">
    <source>
        <dbReference type="EMBL" id="KAK9405408.1"/>
    </source>
</evidence>
<dbReference type="InterPro" id="IPR036179">
    <property type="entry name" value="Ig-like_dom_sf"/>
</dbReference>
<feature type="signal peptide" evidence="12">
    <location>
        <begin position="1"/>
        <end position="24"/>
    </location>
</feature>
<accession>A0AAW1BV86</accession>
<keyword evidence="3 11" id="KW-0812">Transmembrane</keyword>
<dbReference type="InterPro" id="IPR013783">
    <property type="entry name" value="Ig-like_fold"/>
</dbReference>
<feature type="transmembrane region" description="Helical" evidence="11">
    <location>
        <begin position="294"/>
        <end position="322"/>
    </location>
</feature>
<dbReference type="Proteomes" id="UP001474421">
    <property type="component" value="Unassembled WGS sequence"/>
</dbReference>
<keyword evidence="4 12" id="KW-0732">Signal</keyword>
<evidence type="ECO:0000313" key="15">
    <source>
        <dbReference type="Proteomes" id="UP001474421"/>
    </source>
</evidence>
<dbReference type="GO" id="GO:0042612">
    <property type="term" value="C:MHC class I protein complex"/>
    <property type="evidence" value="ECO:0007669"/>
    <property type="project" value="UniProtKB-KW"/>
</dbReference>
<feature type="domain" description="Ig-like" evidence="13">
    <location>
        <begin position="198"/>
        <end position="286"/>
    </location>
</feature>
<dbReference type="Pfam" id="PF00129">
    <property type="entry name" value="MHC_I"/>
    <property type="match status" value="1"/>
</dbReference>
<dbReference type="PRINTS" id="PR01638">
    <property type="entry name" value="MHCCLASSI"/>
</dbReference>
<keyword evidence="7 11" id="KW-0472">Membrane</keyword>
<feature type="chain" id="PRO_5043373757" evidence="12">
    <location>
        <begin position="25"/>
        <end position="373"/>
    </location>
</feature>
<dbReference type="PANTHER" id="PTHR16675:SF242">
    <property type="entry name" value="MAJOR HISTOCOMPATIBILITY COMPLEX CLASS I-RELATED GENE PROTEIN"/>
    <property type="match status" value="1"/>
</dbReference>
<dbReference type="Gene3D" id="2.60.40.10">
    <property type="entry name" value="Immunoglobulins"/>
    <property type="match status" value="1"/>
</dbReference>
<evidence type="ECO:0000256" key="11">
    <source>
        <dbReference type="SAM" id="Phobius"/>
    </source>
</evidence>
<dbReference type="Gene3D" id="3.30.500.10">
    <property type="entry name" value="MHC class I-like antigen recognition-like"/>
    <property type="match status" value="1"/>
</dbReference>
<dbReference type="InterPro" id="IPR050208">
    <property type="entry name" value="MHC_class-I_related"/>
</dbReference>
<dbReference type="InterPro" id="IPR037055">
    <property type="entry name" value="MHC_I-like_Ag-recog_sf"/>
</dbReference>
<comment type="caution">
    <text evidence="14">The sequence shown here is derived from an EMBL/GenBank/DDBJ whole genome shotgun (WGS) entry which is preliminary data.</text>
</comment>
<name>A0AAW1BV86_CROAD</name>
<dbReference type="GO" id="GO:0005615">
    <property type="term" value="C:extracellular space"/>
    <property type="evidence" value="ECO:0007669"/>
    <property type="project" value="TreeGrafter"/>
</dbReference>
<keyword evidence="2" id="KW-0490">MHC I</keyword>
<keyword evidence="15" id="KW-1185">Reference proteome</keyword>
<evidence type="ECO:0000256" key="10">
    <source>
        <dbReference type="RuleBase" id="RU004439"/>
    </source>
</evidence>
<dbReference type="GO" id="GO:0006955">
    <property type="term" value="P:immune response"/>
    <property type="evidence" value="ECO:0007669"/>
    <property type="project" value="TreeGrafter"/>
</dbReference>
<comment type="subcellular location">
    <subcellularLocation>
        <location evidence="1">Membrane</location>
        <topology evidence="1">Single-pass type I membrane protein</topology>
    </subcellularLocation>
</comment>
<evidence type="ECO:0000256" key="9">
    <source>
        <dbReference type="ARBA" id="ARBA00023180"/>
    </source>
</evidence>
<evidence type="ECO:0000259" key="13">
    <source>
        <dbReference type="PROSITE" id="PS50835"/>
    </source>
</evidence>
<dbReference type="SUPFAM" id="SSF48726">
    <property type="entry name" value="Immunoglobulin"/>
    <property type="match status" value="1"/>
</dbReference>
<evidence type="ECO:0000256" key="8">
    <source>
        <dbReference type="ARBA" id="ARBA00023157"/>
    </source>
</evidence>
<dbReference type="EMBL" id="JAOTOJ010000002">
    <property type="protein sequence ID" value="KAK9405408.1"/>
    <property type="molecule type" value="Genomic_DNA"/>
</dbReference>
<dbReference type="InterPro" id="IPR011162">
    <property type="entry name" value="MHC_I/II-like_Ag-recog"/>
</dbReference>
<dbReference type="AlphaFoldDB" id="A0AAW1BV86"/>
<keyword evidence="8" id="KW-1015">Disulfide bond</keyword>
<dbReference type="GO" id="GO:0002474">
    <property type="term" value="P:antigen processing and presentation of peptide antigen via MHC class I"/>
    <property type="evidence" value="ECO:0007669"/>
    <property type="project" value="UniProtKB-KW"/>
</dbReference>
<keyword evidence="6 11" id="KW-1133">Transmembrane helix</keyword>
<evidence type="ECO:0000256" key="2">
    <source>
        <dbReference type="ARBA" id="ARBA00022451"/>
    </source>
</evidence>
<organism evidence="14 15">
    <name type="scientific">Crotalus adamanteus</name>
    <name type="common">Eastern diamondback rattlesnake</name>
    <dbReference type="NCBI Taxonomy" id="8729"/>
    <lineage>
        <taxon>Eukaryota</taxon>
        <taxon>Metazoa</taxon>
        <taxon>Chordata</taxon>
        <taxon>Craniata</taxon>
        <taxon>Vertebrata</taxon>
        <taxon>Euteleostomi</taxon>
        <taxon>Lepidosauria</taxon>
        <taxon>Squamata</taxon>
        <taxon>Bifurcata</taxon>
        <taxon>Unidentata</taxon>
        <taxon>Episquamata</taxon>
        <taxon>Toxicofera</taxon>
        <taxon>Serpentes</taxon>
        <taxon>Colubroidea</taxon>
        <taxon>Viperidae</taxon>
        <taxon>Crotalinae</taxon>
        <taxon>Crotalus</taxon>
    </lineage>
</organism>
<evidence type="ECO:0000256" key="12">
    <source>
        <dbReference type="SAM" id="SignalP"/>
    </source>
</evidence>
<evidence type="ECO:0000256" key="4">
    <source>
        <dbReference type="ARBA" id="ARBA00022729"/>
    </source>
</evidence>
<dbReference type="PROSITE" id="PS50835">
    <property type="entry name" value="IG_LIKE"/>
    <property type="match status" value="1"/>
</dbReference>
<dbReference type="FunFam" id="2.60.40.10:FF:000204">
    <property type="entry name" value="Major histocompatibility complex, class I-related protein"/>
    <property type="match status" value="1"/>
</dbReference>
<dbReference type="InterPro" id="IPR003597">
    <property type="entry name" value="Ig_C1-set"/>
</dbReference>
<dbReference type="InterPro" id="IPR007110">
    <property type="entry name" value="Ig-like_dom"/>
</dbReference>
<dbReference type="SMART" id="SM00407">
    <property type="entry name" value="IGc1"/>
    <property type="match status" value="1"/>
</dbReference>
<dbReference type="PANTHER" id="PTHR16675">
    <property type="entry name" value="MHC CLASS I-RELATED"/>
    <property type="match status" value="1"/>
</dbReference>
<dbReference type="InterPro" id="IPR001039">
    <property type="entry name" value="MHC_I_a_a1/a2"/>
</dbReference>
<comment type="similarity">
    <text evidence="10">Belongs to the MHC class I family.</text>
</comment>
<dbReference type="SUPFAM" id="SSF54452">
    <property type="entry name" value="MHC antigen-recognition domain"/>
    <property type="match status" value="1"/>
</dbReference>